<dbReference type="OrthoDB" id="3237519at2759"/>
<feature type="compositionally biased region" description="Polar residues" evidence="1">
    <location>
        <begin position="1147"/>
        <end position="1183"/>
    </location>
</feature>
<organism evidence="2 3">
    <name type="scientific">Rhizoctonia solani</name>
    <dbReference type="NCBI Taxonomy" id="456999"/>
    <lineage>
        <taxon>Eukaryota</taxon>
        <taxon>Fungi</taxon>
        <taxon>Dikarya</taxon>
        <taxon>Basidiomycota</taxon>
        <taxon>Agaricomycotina</taxon>
        <taxon>Agaricomycetes</taxon>
        <taxon>Cantharellales</taxon>
        <taxon>Ceratobasidiaceae</taxon>
        <taxon>Rhizoctonia</taxon>
    </lineage>
</organism>
<protein>
    <submittedName>
        <fullName evidence="2">Uncharacterized protein</fullName>
    </submittedName>
</protein>
<accession>A0A8H7I0H2</accession>
<reference evidence="2" key="1">
    <citation type="submission" date="2020-09" db="EMBL/GenBank/DDBJ databases">
        <title>Comparative genome analyses of four rice-infecting Rhizoctonia solani isolates reveal extensive enrichment of homogalacturonan modification genes.</title>
        <authorList>
            <person name="Lee D.-Y."/>
            <person name="Jeon J."/>
            <person name="Kim K.-T."/>
            <person name="Cheong K."/>
            <person name="Song H."/>
            <person name="Choi G."/>
            <person name="Ko J."/>
            <person name="Opiyo S.O."/>
            <person name="Zuo S."/>
            <person name="Madhav S."/>
            <person name="Lee Y.-H."/>
            <person name="Wang G.-L."/>
        </authorList>
    </citation>
    <scope>NUCLEOTIDE SEQUENCE</scope>
    <source>
        <strain evidence="2">AG1-IA WGL</strain>
    </source>
</reference>
<dbReference type="EMBL" id="JACYCD010000023">
    <property type="protein sequence ID" value="KAF8713424.1"/>
    <property type="molecule type" value="Genomic_DNA"/>
</dbReference>
<feature type="region of interest" description="Disordered" evidence="1">
    <location>
        <begin position="1142"/>
        <end position="1196"/>
    </location>
</feature>
<comment type="caution">
    <text evidence="2">The sequence shown here is derived from an EMBL/GenBank/DDBJ whole genome shotgun (WGS) entry which is preliminary data.</text>
</comment>
<evidence type="ECO:0000313" key="3">
    <source>
        <dbReference type="Proteomes" id="UP000602905"/>
    </source>
</evidence>
<evidence type="ECO:0000256" key="1">
    <source>
        <dbReference type="SAM" id="MobiDB-lite"/>
    </source>
</evidence>
<feature type="region of interest" description="Disordered" evidence="1">
    <location>
        <begin position="52"/>
        <end position="124"/>
    </location>
</feature>
<name>A0A8H7I0H2_9AGAM</name>
<proteinExistence type="predicted"/>
<feature type="non-terminal residue" evidence="2">
    <location>
        <position position="1468"/>
    </location>
</feature>
<dbReference type="Proteomes" id="UP000602905">
    <property type="component" value="Unassembled WGS sequence"/>
</dbReference>
<evidence type="ECO:0000313" key="2">
    <source>
        <dbReference type="EMBL" id="KAF8713424.1"/>
    </source>
</evidence>
<sequence length="1468" mass="160654">MLSSGHMGSASADFKTASLISLADAADALAKAAATLAEAVRTATEAFSVQTLVAPEEEGNQGINIGKGPDDTDITKPTAVEDENQRPGPGVTGKDTNNESGAENKPEAPLTTAGPPKKEPNPLNQPYHLLVEKEADVLLYVCALIDKRQRAICYMPCGTTSLKAYKQLLESVTEISVYILTSTAASKLDQAITDFLGSNGSILLVPESLSPDFEIGGDKSWRKPHCAQNNVLVAYSGDRNLYPSGDRIIGMTAPWPKDNASFRASVSILRPLYEVMLTEISLDMKTRVYQDWIQFHAIHGPRHVKEWTATVVVERANSYLRNILNWSGPHTGGDIPLPEVSPGFVTQNELHLAVQDGILQVETDSEPEITSPSPAPRQEEVPQKNEFQLTTGHTYFDLEEEFDAVPLMCFISDKYHKTICLLEGHAAVRHYQKLFSKITGRLVIAPAGTNNNPGVDEAVSQFLSVSEPVILLLAYTTTNLPPTLKENLIDCCVYWGLGSPLKQAKKNRTLINCATTIIIMTSAQHRGMATNDLKKHPSAALPLDLTENSILASLRDKMESALISDKVIVRELYTNRLYGVGAIPRTSLSAEDAAKRVNQYAARVLLHGDPADGSKIFPPVSGRPPAPRIAVEKFKLQPAVDAGLLTIGDLRAERLSSLAHAAECLATAATTLSDAARAAAESLAIEPISIGISDSVGAPITHDLTNEAPAFPPLSSILLHPVSEPDVTPDEPGKGNAQICEHAGGKDISEVSIEGQRIPLRMYLEGQQEEDVIEDDSERNNINRHDVEEERWLVNYNIKNELVPLAQTSEQSSYPARETEEMSSINIEVAREVMTENLPADSDLNDAISLEKAPSVAAMVDSTLGESANIRGMEQVIDPKQSYRILVENELDVLLTVCALIGQNQRVICYMPSGTPPLSFYKPLIEAVTGAVAYFPERMSPTRRDAAYKRTLEASNSVALVPGTLLPDILMEGENTWVIYVGWPPSHEKYLSRFKKHRAQNNVIVAYSGDLELYTLSPSLMDITQIWPGRDSLDASIDKLRHVFDDSLAKISDELKEKVYADWIQTHGVYGPRYVKAWDPIKLVEQANRYLVHILLYRYKDLVSNNLESKILPRVSWGFVTQNLLEPAYEAGVLQVKDRDSGPDHISSLSQADVKSSAAASTRVSTPTTGPTASFLSTQTSTDTKAKVPGKDSGAQIPSAEADFKIASGHTYLPIEEEFDAIPLIGFMAEKYDKVICFLEGHGSLRHYQKLFKKILPSAQVIAPEAISSDQANNDAASRFVNTSSRSMLLLTYSTTNLPSILRESKVGYCIYWGFHLPVKQAKKHRDQLTCSSSAIIITKSQQAELKKQSADITEHANARTLLDLGPRSPLWPMRNTTVSILMTEEAAVKGLYVNRIYGLGTVSRAERSAQEVLRMANRYSAKVLLRGDVEDGSEQFPPVAGRLPVPRTVVDRFQLQPAVTAGLAIIG</sequence>
<feature type="region of interest" description="Disordered" evidence="1">
    <location>
        <begin position="364"/>
        <end position="383"/>
    </location>
</feature>
<gene>
    <name evidence="2" type="ORF">RHS03_00678</name>
</gene>